<dbReference type="Pfam" id="PF14054">
    <property type="entry name" value="DUF4249"/>
    <property type="match status" value="1"/>
</dbReference>
<name>A0A9D1X9X8_9BACT</name>
<comment type="caution">
    <text evidence="1">The sequence shown here is derived from an EMBL/GenBank/DDBJ whole genome shotgun (WGS) entry which is preliminary data.</text>
</comment>
<dbReference type="AlphaFoldDB" id="A0A9D1X9X8"/>
<dbReference type="InterPro" id="IPR025345">
    <property type="entry name" value="DUF4249"/>
</dbReference>
<accession>A0A9D1X9X8</accession>
<evidence type="ECO:0000313" key="1">
    <source>
        <dbReference type="EMBL" id="HIX74135.1"/>
    </source>
</evidence>
<protein>
    <submittedName>
        <fullName evidence="1">DUF4249 domain-containing protein</fullName>
    </submittedName>
</protein>
<gene>
    <name evidence="1" type="ORF">H9977_03720</name>
</gene>
<proteinExistence type="predicted"/>
<dbReference type="EMBL" id="DXEL01000030">
    <property type="protein sequence ID" value="HIX74135.1"/>
    <property type="molecule type" value="Genomic_DNA"/>
</dbReference>
<reference evidence="1" key="1">
    <citation type="journal article" date="2021" name="PeerJ">
        <title>Extensive microbial diversity within the chicken gut microbiome revealed by metagenomics and culture.</title>
        <authorList>
            <person name="Gilroy R."/>
            <person name="Ravi A."/>
            <person name="Getino M."/>
            <person name="Pursley I."/>
            <person name="Horton D.L."/>
            <person name="Alikhan N.F."/>
            <person name="Baker D."/>
            <person name="Gharbi K."/>
            <person name="Hall N."/>
            <person name="Watson M."/>
            <person name="Adriaenssens E.M."/>
            <person name="Foster-Nyarko E."/>
            <person name="Jarju S."/>
            <person name="Secka A."/>
            <person name="Antonio M."/>
            <person name="Oren A."/>
            <person name="Chaudhuri R.R."/>
            <person name="La Ragione R."/>
            <person name="Hildebrand F."/>
            <person name="Pallen M.J."/>
        </authorList>
    </citation>
    <scope>NUCLEOTIDE SEQUENCE</scope>
    <source>
        <strain evidence="1">ChiGjej6B6-14162</strain>
    </source>
</reference>
<dbReference type="Proteomes" id="UP000886740">
    <property type="component" value="Unassembled WGS sequence"/>
</dbReference>
<evidence type="ECO:0000313" key="2">
    <source>
        <dbReference type="Proteomes" id="UP000886740"/>
    </source>
</evidence>
<organism evidence="1 2">
    <name type="scientific">Candidatus Parabacteroides intestinipullorum</name>
    <dbReference type="NCBI Taxonomy" id="2838723"/>
    <lineage>
        <taxon>Bacteria</taxon>
        <taxon>Pseudomonadati</taxon>
        <taxon>Bacteroidota</taxon>
        <taxon>Bacteroidia</taxon>
        <taxon>Bacteroidales</taxon>
        <taxon>Tannerellaceae</taxon>
        <taxon>Parabacteroides</taxon>
    </lineage>
</organism>
<dbReference type="PROSITE" id="PS51257">
    <property type="entry name" value="PROKAR_LIPOPROTEIN"/>
    <property type="match status" value="1"/>
</dbReference>
<reference evidence="1" key="2">
    <citation type="submission" date="2021-04" db="EMBL/GenBank/DDBJ databases">
        <authorList>
            <person name="Gilroy R."/>
        </authorList>
    </citation>
    <scope>NUCLEOTIDE SEQUENCE</scope>
    <source>
        <strain evidence="1">ChiGjej6B6-14162</strain>
    </source>
</reference>
<sequence length="361" mass="40808">MMKYGWIVLSCLCLLISCARYEKIELEELPDRIVLNALASPEGIRAHISKSVMLTDKDPDYLLTGAEASVFVNNAFVGNLRADDDPDDSIHVAGQFRLDYPLQVDDQIRIEASAAGYEPVSSETRIPFECRIERVDTSMIVGSAPIWWLEQDTFGIRAYVTLGEVRRDTACYYRLFVNRKMRLETNGRVWDFSSLDDKNILDSGSSSGSVSYSYYPLSVDYEDPVFQMVGYNPALQEVNGTYGLGTFSSLSLPEDRKVRLSFSPAQFSYQNDTLSFDVDFEIYLLAISDDYYHYMQLLRDYAVQLGTLDFGSLLEASANYTNVNNGFGLVGAYQMDSLTIHMPCDSVYPQIIDRIMNGYGW</sequence>